<accession>A0ABQ9H8U9</accession>
<gene>
    <name evidence="1" type="ORF">PR048_017197</name>
</gene>
<organism evidence="1 2">
    <name type="scientific">Dryococelus australis</name>
    <dbReference type="NCBI Taxonomy" id="614101"/>
    <lineage>
        <taxon>Eukaryota</taxon>
        <taxon>Metazoa</taxon>
        <taxon>Ecdysozoa</taxon>
        <taxon>Arthropoda</taxon>
        <taxon>Hexapoda</taxon>
        <taxon>Insecta</taxon>
        <taxon>Pterygota</taxon>
        <taxon>Neoptera</taxon>
        <taxon>Polyneoptera</taxon>
        <taxon>Phasmatodea</taxon>
        <taxon>Verophasmatodea</taxon>
        <taxon>Anareolatae</taxon>
        <taxon>Phasmatidae</taxon>
        <taxon>Eurycanthinae</taxon>
        <taxon>Dryococelus</taxon>
    </lineage>
</organism>
<sequence length="96" mass="11379">MDSKVVEHELIFPTLPRSRKTPEDFNSQITLCHATKELYRKVYFEALDSISGEIQRRSEQTGYKKYAYLEEAHSSQLIEWNSKVTETFQEKDFDLQ</sequence>
<evidence type="ECO:0000313" key="1">
    <source>
        <dbReference type="EMBL" id="KAJ8880727.1"/>
    </source>
</evidence>
<reference evidence="1 2" key="1">
    <citation type="submission" date="2023-02" db="EMBL/GenBank/DDBJ databases">
        <title>LHISI_Scaffold_Assembly.</title>
        <authorList>
            <person name="Stuart O.P."/>
            <person name="Cleave R."/>
            <person name="Magrath M.J.L."/>
            <person name="Mikheyev A.S."/>
        </authorList>
    </citation>
    <scope>NUCLEOTIDE SEQUENCE [LARGE SCALE GENOMIC DNA]</scope>
    <source>
        <strain evidence="1">Daus_M_001</strain>
        <tissue evidence="1">Leg muscle</tissue>
    </source>
</reference>
<keyword evidence="2" id="KW-1185">Reference proteome</keyword>
<name>A0ABQ9H8U9_9NEOP</name>
<evidence type="ECO:0000313" key="2">
    <source>
        <dbReference type="Proteomes" id="UP001159363"/>
    </source>
</evidence>
<comment type="caution">
    <text evidence="1">The sequence shown here is derived from an EMBL/GenBank/DDBJ whole genome shotgun (WGS) entry which is preliminary data.</text>
</comment>
<proteinExistence type="predicted"/>
<protein>
    <submittedName>
        <fullName evidence="1">Uncharacterized protein</fullName>
    </submittedName>
</protein>
<dbReference type="Proteomes" id="UP001159363">
    <property type="component" value="Chromosome 5"/>
</dbReference>
<dbReference type="EMBL" id="JARBHB010000006">
    <property type="protein sequence ID" value="KAJ8880727.1"/>
    <property type="molecule type" value="Genomic_DNA"/>
</dbReference>